<accession>A0AAD6CD91</accession>
<reference evidence="2" key="2">
    <citation type="journal article" date="2023" name="IMA Fungus">
        <title>Comparative genomic study of the Penicillium genus elucidates a diverse pangenome and 15 lateral gene transfer events.</title>
        <authorList>
            <person name="Petersen C."/>
            <person name="Sorensen T."/>
            <person name="Nielsen M.R."/>
            <person name="Sondergaard T.E."/>
            <person name="Sorensen J.L."/>
            <person name="Fitzpatrick D.A."/>
            <person name="Frisvad J.C."/>
            <person name="Nielsen K.L."/>
        </authorList>
    </citation>
    <scope>NUCLEOTIDE SEQUENCE</scope>
    <source>
        <strain evidence="2">IBT 16125</strain>
    </source>
</reference>
<reference evidence="2" key="1">
    <citation type="submission" date="2022-12" db="EMBL/GenBank/DDBJ databases">
        <authorList>
            <person name="Petersen C."/>
        </authorList>
    </citation>
    <scope>NUCLEOTIDE SEQUENCE</scope>
    <source>
        <strain evidence="2">IBT 16125</strain>
    </source>
</reference>
<comment type="caution">
    <text evidence="2">The sequence shown here is derived from an EMBL/GenBank/DDBJ whole genome shotgun (WGS) entry which is preliminary data.</text>
</comment>
<dbReference type="RefSeq" id="XP_056770034.1">
    <property type="nucleotide sequence ID" value="XM_056905927.1"/>
</dbReference>
<evidence type="ECO:0000256" key="1">
    <source>
        <dbReference type="SAM" id="MobiDB-lite"/>
    </source>
</evidence>
<dbReference type="EMBL" id="JAPVEA010000002">
    <property type="protein sequence ID" value="KAJ5460992.1"/>
    <property type="molecule type" value="Genomic_DNA"/>
</dbReference>
<sequence length="351" mass="39504">MSSSGIIGTDQDIGASDEKTASSERIAGGATTSLTGELRLMVHKNASLARTAIELLDLYLCLWECYVTRSAAMIRLEEERRLLQSSNDWLARENGRLHEACTNQALLLWDRRQTLDSIQQGVFEILQSSDRFSNQMMLVLTPSFAVSPLDLDLDLDLEQLWEDLSDVPSSPAFFASDYDHLFPMEPLDAPLYGAQKLFTPSPIEYIFYPTRTAVGGLDQTLCPPHTSADDIFLFMSAFLLFEQIQWVEFRFCRLITRTGEIAEEYPFFLPRVESILGNLARVRGQIRDIISRQDSRGALTGSHFQLCMWPLSDTMRDPPQEVASPCVRPTGSVTALDPVFFIQNIAGNFKI</sequence>
<dbReference type="GeneID" id="81596170"/>
<keyword evidence="3" id="KW-1185">Reference proteome</keyword>
<evidence type="ECO:0000313" key="3">
    <source>
        <dbReference type="Proteomes" id="UP001213681"/>
    </source>
</evidence>
<organism evidence="2 3">
    <name type="scientific">Penicillium daleae</name>
    <dbReference type="NCBI Taxonomy" id="63821"/>
    <lineage>
        <taxon>Eukaryota</taxon>
        <taxon>Fungi</taxon>
        <taxon>Dikarya</taxon>
        <taxon>Ascomycota</taxon>
        <taxon>Pezizomycotina</taxon>
        <taxon>Eurotiomycetes</taxon>
        <taxon>Eurotiomycetidae</taxon>
        <taxon>Eurotiales</taxon>
        <taxon>Aspergillaceae</taxon>
        <taxon>Penicillium</taxon>
    </lineage>
</organism>
<dbReference type="Proteomes" id="UP001213681">
    <property type="component" value="Unassembled WGS sequence"/>
</dbReference>
<dbReference type="AlphaFoldDB" id="A0AAD6CD91"/>
<feature type="region of interest" description="Disordered" evidence="1">
    <location>
        <begin position="1"/>
        <end position="26"/>
    </location>
</feature>
<protein>
    <submittedName>
        <fullName evidence="2">Uncharacterized protein</fullName>
    </submittedName>
</protein>
<name>A0AAD6CD91_9EURO</name>
<proteinExistence type="predicted"/>
<evidence type="ECO:0000313" key="2">
    <source>
        <dbReference type="EMBL" id="KAJ5460992.1"/>
    </source>
</evidence>
<gene>
    <name evidence="2" type="ORF">N7458_002544</name>
</gene>